<evidence type="ECO:0000313" key="2">
    <source>
        <dbReference type="EMBL" id="GLH72122.1"/>
    </source>
</evidence>
<dbReference type="InterPro" id="IPR024775">
    <property type="entry name" value="DinB-like"/>
</dbReference>
<keyword evidence="3" id="KW-1185">Reference proteome</keyword>
<reference evidence="2 3" key="1">
    <citation type="journal article" date="2023" name="Antonie Van Leeuwenhoek">
        <title>Mesoterricola silvestris gen. nov., sp. nov., Mesoterricola sediminis sp. nov., Geothrix oryzae sp. nov., Geothrix edaphica sp. nov., Geothrix rubra sp. nov., and Geothrix limicola sp. nov., six novel members of Acidobacteriota isolated from soils.</title>
        <authorList>
            <person name="Itoh H."/>
            <person name="Sugisawa Y."/>
            <person name="Mise K."/>
            <person name="Xu Z."/>
            <person name="Kuniyasu M."/>
            <person name="Ushijima N."/>
            <person name="Kawano K."/>
            <person name="Kobayashi E."/>
            <person name="Shiratori Y."/>
            <person name="Masuda Y."/>
            <person name="Senoo K."/>
        </authorList>
    </citation>
    <scope>NUCLEOTIDE SEQUENCE [LARGE SCALE GENOMIC DNA]</scope>
    <source>
        <strain evidence="2 3">Red804</strain>
    </source>
</reference>
<dbReference type="Gene3D" id="1.20.120.450">
    <property type="entry name" value="dinb family like domain"/>
    <property type="match status" value="1"/>
</dbReference>
<evidence type="ECO:0000313" key="3">
    <source>
        <dbReference type="Proteomes" id="UP001165069"/>
    </source>
</evidence>
<evidence type="ECO:0000259" key="1">
    <source>
        <dbReference type="Pfam" id="PF12867"/>
    </source>
</evidence>
<comment type="caution">
    <text evidence="2">The sequence shown here is derived from an EMBL/GenBank/DDBJ whole genome shotgun (WGS) entry which is preliminary data.</text>
</comment>
<dbReference type="InterPro" id="IPR034660">
    <property type="entry name" value="DinB/YfiT-like"/>
</dbReference>
<dbReference type="Pfam" id="PF12867">
    <property type="entry name" value="DinB_2"/>
    <property type="match status" value="1"/>
</dbReference>
<dbReference type="RefSeq" id="WP_285570180.1">
    <property type="nucleotide sequence ID" value="NZ_BSDE01000001.1"/>
</dbReference>
<dbReference type="SUPFAM" id="SSF109854">
    <property type="entry name" value="DinB/YfiT-like putative metalloenzymes"/>
    <property type="match status" value="1"/>
</dbReference>
<name>A0ABQ5QBV4_9BACT</name>
<accession>A0ABQ5QBV4</accession>
<protein>
    <recommendedName>
        <fullName evidence="1">DinB-like domain-containing protein</fullName>
    </recommendedName>
</protein>
<dbReference type="Proteomes" id="UP001165069">
    <property type="component" value="Unassembled WGS sequence"/>
</dbReference>
<proteinExistence type="predicted"/>
<organism evidence="2 3">
    <name type="scientific">Geothrix limicola</name>
    <dbReference type="NCBI Taxonomy" id="2927978"/>
    <lineage>
        <taxon>Bacteria</taxon>
        <taxon>Pseudomonadati</taxon>
        <taxon>Acidobacteriota</taxon>
        <taxon>Holophagae</taxon>
        <taxon>Holophagales</taxon>
        <taxon>Holophagaceae</taxon>
        <taxon>Geothrix</taxon>
    </lineage>
</organism>
<gene>
    <name evidence="2" type="ORF">GETHLI_06240</name>
</gene>
<dbReference type="EMBL" id="BSDE01000001">
    <property type="protein sequence ID" value="GLH72122.1"/>
    <property type="molecule type" value="Genomic_DNA"/>
</dbReference>
<sequence>MTLTRPQPGEYSEGYAPYIAAAPEGDPLALLQAQADEVAKLFAGISEAQGAYKYAPGKWSLKDLIQHLSDGERIFAYRCLRIGRGDTTPLPGWEENDYAATAQADARSLADLLADFQAARAATLTMFRGMPDAAWGNQGTTNNRSITARCIPYICLGHVAHHLTVIRERYLPGLK</sequence>
<feature type="domain" description="DinB-like" evidence="1">
    <location>
        <begin position="31"/>
        <end position="166"/>
    </location>
</feature>